<sequence>METSMNLVALPGMDGTAWINPQAVASVTSELAGREVVTIITPTAGPQIRVAAGPDEVIAALKAGG</sequence>
<dbReference type="Proteomes" id="UP001524642">
    <property type="component" value="Unassembled WGS sequence"/>
</dbReference>
<proteinExistence type="predicted"/>
<evidence type="ECO:0000313" key="2">
    <source>
        <dbReference type="Proteomes" id="UP001524642"/>
    </source>
</evidence>
<evidence type="ECO:0000313" key="1">
    <source>
        <dbReference type="EMBL" id="MCR0980636.1"/>
    </source>
</evidence>
<comment type="caution">
    <text evidence="1">The sequence shown here is derived from an EMBL/GenBank/DDBJ whole genome shotgun (WGS) entry which is preliminary data.</text>
</comment>
<dbReference type="EMBL" id="JANJOU010000001">
    <property type="protein sequence ID" value="MCR0980636.1"/>
    <property type="molecule type" value="Genomic_DNA"/>
</dbReference>
<protein>
    <submittedName>
        <fullName evidence="1">Uncharacterized protein</fullName>
    </submittedName>
</protein>
<organism evidence="1 2">
    <name type="scientific">Roseomonas populi</name>
    <dbReference type="NCBI Taxonomy" id="3121582"/>
    <lineage>
        <taxon>Bacteria</taxon>
        <taxon>Pseudomonadati</taxon>
        <taxon>Pseudomonadota</taxon>
        <taxon>Alphaproteobacteria</taxon>
        <taxon>Acetobacterales</taxon>
        <taxon>Roseomonadaceae</taxon>
        <taxon>Roseomonas</taxon>
    </lineage>
</organism>
<name>A0ABT1WXR0_9PROT</name>
<keyword evidence="2" id="KW-1185">Reference proteome</keyword>
<reference evidence="1 2" key="1">
    <citation type="submission" date="2022-06" db="EMBL/GenBank/DDBJ databases">
        <title>Roseomonas CN29.</title>
        <authorList>
            <person name="Cheng Y."/>
            <person name="He X."/>
        </authorList>
    </citation>
    <scope>NUCLEOTIDE SEQUENCE [LARGE SCALE GENOMIC DNA]</scope>
    <source>
        <strain evidence="1 2">CN29</strain>
    </source>
</reference>
<accession>A0ABT1WXR0</accession>
<dbReference type="RefSeq" id="WP_257714318.1">
    <property type="nucleotide sequence ID" value="NZ_JANJOU010000001.1"/>
</dbReference>
<gene>
    <name evidence="1" type="ORF">NRP21_01065</name>
</gene>